<dbReference type="PANTHER" id="PTHR47529:SF1">
    <property type="entry name" value="PERIPLASMIC CHAPERONE PPID"/>
    <property type="match status" value="1"/>
</dbReference>
<dbReference type="InterPro" id="IPR000297">
    <property type="entry name" value="PPIase_PpiC"/>
</dbReference>
<dbReference type="GO" id="GO:0003755">
    <property type="term" value="F:peptidyl-prolyl cis-trans isomerase activity"/>
    <property type="evidence" value="ECO:0007669"/>
    <property type="project" value="UniProtKB-KW"/>
</dbReference>
<keyword evidence="8 12" id="KW-0413">Isomerase</keyword>
<dbReference type="PANTHER" id="PTHR47529">
    <property type="entry name" value="PEPTIDYL-PROLYL CIS-TRANS ISOMERASE D"/>
    <property type="match status" value="1"/>
</dbReference>
<keyword evidence="3" id="KW-0997">Cell inner membrane</keyword>
<keyword evidence="6 13" id="KW-0472">Membrane</keyword>
<gene>
    <name evidence="15" type="primary">ppiD</name>
    <name evidence="15" type="ORF">NCTC10529_01613</name>
</gene>
<evidence type="ECO:0000256" key="2">
    <source>
        <dbReference type="ARBA" id="ARBA00022475"/>
    </source>
</evidence>
<evidence type="ECO:0000256" key="10">
    <source>
        <dbReference type="ARBA" id="ARBA00040743"/>
    </source>
</evidence>
<evidence type="ECO:0000256" key="7">
    <source>
        <dbReference type="ARBA" id="ARBA00023186"/>
    </source>
</evidence>
<name>A0AAX2J682_KINKI</name>
<evidence type="ECO:0000256" key="11">
    <source>
        <dbReference type="ARBA" id="ARBA00042775"/>
    </source>
</evidence>
<evidence type="ECO:0000256" key="4">
    <source>
        <dbReference type="ARBA" id="ARBA00022692"/>
    </source>
</evidence>
<dbReference type="AlphaFoldDB" id="A0AAX2J682"/>
<dbReference type="EMBL" id="LS483426">
    <property type="protein sequence ID" value="SQH25415.1"/>
    <property type="molecule type" value="Genomic_DNA"/>
</dbReference>
<protein>
    <recommendedName>
        <fullName evidence="10">Periplasmic chaperone PpiD</fullName>
    </recommendedName>
    <alternativeName>
        <fullName evidence="11">Periplasmic folding chaperone</fullName>
    </alternativeName>
</protein>
<dbReference type="InterPro" id="IPR027304">
    <property type="entry name" value="Trigger_fact/SurA_dom_sf"/>
</dbReference>
<evidence type="ECO:0000256" key="1">
    <source>
        <dbReference type="ARBA" id="ARBA00004382"/>
    </source>
</evidence>
<dbReference type="Pfam" id="PF13624">
    <property type="entry name" value="SurA_N_3"/>
    <property type="match status" value="1"/>
</dbReference>
<reference evidence="15 16" key="1">
    <citation type="submission" date="2018-06" db="EMBL/GenBank/DDBJ databases">
        <authorList>
            <consortium name="Pathogen Informatics"/>
            <person name="Doyle S."/>
        </authorList>
    </citation>
    <scope>NUCLEOTIDE SEQUENCE [LARGE SCALE GENOMIC DNA]</scope>
    <source>
        <strain evidence="15 16">NCTC10529</strain>
    </source>
</reference>
<keyword evidence="2" id="KW-1003">Cell membrane</keyword>
<comment type="similarity">
    <text evidence="9">Belongs to the PpiD chaperone family.</text>
</comment>
<sequence length="610" mass="66847">MFHIIEKYRMPAQLLLGAIGISFIGFGLANFDISTDKNYIVRVGDQYITRDALEIAIRNSEQSGGVADRNQVFQILLNRAYLQEGAKRLGIVVSDAQIKQAVVDTPEFHDANGKFDPAKFQAFLQQTHLSEEQFMAQERERLTLTVLLNTLNQGTVSDEQAMQFVNARFAERTIRTSVFNPENYAKDVKIDDASLQKFYDANKQTYALQQGVKYDYIVLSPKDLLDKQTVSDAEVQAALKDAQANAKPTRKIAHILIEAPKSADEATRSKAKAQAEQVAKEAQAAPEKFADLAKQYSQDAGSAQSGGELGNFAKDGSLPAPALEEAAFKLGEGEVSGVVETDFGYHIVRVTDIQAIDVAALTERVRRELQEKKAQQAYNKMRDELSEAVFASNNDLAAAASKFGLTVQKQGEWLTRANAAELKVPTAVVDAALSDEIFSKKQTSDAISADGATWFVRPTETRAAGTEPLANVRERVQADWVRSESVRLAREAAQKAVEALRKGETPTLAWMPEQKVVPMQVQALILPQDYAQFIAAQPKNGKPAFAVVERGGMVELVEVKSIATLNDPKILNAIKAEIAQVRGSALAEAYIDGLRAQVPTEQGSQKIADE</sequence>
<evidence type="ECO:0000256" key="6">
    <source>
        <dbReference type="ARBA" id="ARBA00023136"/>
    </source>
</evidence>
<evidence type="ECO:0000313" key="15">
    <source>
        <dbReference type="EMBL" id="SQH25415.1"/>
    </source>
</evidence>
<evidence type="ECO:0000256" key="12">
    <source>
        <dbReference type="PROSITE-ProRule" id="PRU00278"/>
    </source>
</evidence>
<dbReference type="Gene3D" id="3.10.50.40">
    <property type="match status" value="1"/>
</dbReference>
<feature type="domain" description="PpiC" evidence="14">
    <location>
        <begin position="247"/>
        <end position="352"/>
    </location>
</feature>
<dbReference type="RefSeq" id="WP_003786631.1">
    <property type="nucleotide sequence ID" value="NZ_CP091518.1"/>
</dbReference>
<dbReference type="PROSITE" id="PS01096">
    <property type="entry name" value="PPIC_PPIASE_1"/>
    <property type="match status" value="1"/>
</dbReference>
<keyword evidence="12" id="KW-0697">Rotamase</keyword>
<dbReference type="SUPFAM" id="SSF109998">
    <property type="entry name" value="Triger factor/SurA peptide-binding domain-like"/>
    <property type="match status" value="1"/>
</dbReference>
<comment type="subcellular location">
    <subcellularLocation>
        <location evidence="1">Cell inner membrane</location>
        <topology evidence="1">Single-pass type II membrane protein</topology>
        <orientation evidence="1">Periplasmic side</orientation>
    </subcellularLocation>
</comment>
<keyword evidence="7" id="KW-0143">Chaperone</keyword>
<keyword evidence="4 13" id="KW-0812">Transmembrane</keyword>
<evidence type="ECO:0000256" key="13">
    <source>
        <dbReference type="SAM" id="Phobius"/>
    </source>
</evidence>
<dbReference type="SUPFAM" id="SSF54534">
    <property type="entry name" value="FKBP-like"/>
    <property type="match status" value="1"/>
</dbReference>
<feature type="transmembrane region" description="Helical" evidence="13">
    <location>
        <begin position="12"/>
        <end position="31"/>
    </location>
</feature>
<dbReference type="GeneID" id="93262892"/>
<dbReference type="PROSITE" id="PS50198">
    <property type="entry name" value="PPIC_PPIASE_2"/>
    <property type="match status" value="1"/>
</dbReference>
<dbReference type="InterPro" id="IPR046357">
    <property type="entry name" value="PPIase_dom_sf"/>
</dbReference>
<accession>A0AAX2J682</accession>
<organism evidence="15 16">
    <name type="scientific">Kingella kingae</name>
    <dbReference type="NCBI Taxonomy" id="504"/>
    <lineage>
        <taxon>Bacteria</taxon>
        <taxon>Pseudomonadati</taxon>
        <taxon>Pseudomonadota</taxon>
        <taxon>Betaproteobacteria</taxon>
        <taxon>Neisseriales</taxon>
        <taxon>Neisseriaceae</taxon>
        <taxon>Kingella</taxon>
    </lineage>
</organism>
<evidence type="ECO:0000259" key="14">
    <source>
        <dbReference type="PROSITE" id="PS50198"/>
    </source>
</evidence>
<dbReference type="Gene3D" id="1.10.4030.10">
    <property type="entry name" value="Porin chaperone SurA, peptide-binding domain"/>
    <property type="match status" value="1"/>
</dbReference>
<proteinExistence type="inferred from homology"/>
<evidence type="ECO:0000256" key="9">
    <source>
        <dbReference type="ARBA" id="ARBA00038408"/>
    </source>
</evidence>
<evidence type="ECO:0000313" key="16">
    <source>
        <dbReference type="Proteomes" id="UP000248598"/>
    </source>
</evidence>
<dbReference type="InterPro" id="IPR052029">
    <property type="entry name" value="PpiD_chaperone"/>
</dbReference>
<evidence type="ECO:0000256" key="3">
    <source>
        <dbReference type="ARBA" id="ARBA00022519"/>
    </source>
</evidence>
<evidence type="ECO:0000256" key="8">
    <source>
        <dbReference type="ARBA" id="ARBA00023235"/>
    </source>
</evidence>
<dbReference type="GO" id="GO:0005886">
    <property type="term" value="C:plasma membrane"/>
    <property type="evidence" value="ECO:0007669"/>
    <property type="project" value="UniProtKB-SubCell"/>
</dbReference>
<evidence type="ECO:0000256" key="5">
    <source>
        <dbReference type="ARBA" id="ARBA00022989"/>
    </source>
</evidence>
<dbReference type="Proteomes" id="UP000248598">
    <property type="component" value="Chromosome 1"/>
</dbReference>
<dbReference type="Pfam" id="PF00639">
    <property type="entry name" value="Rotamase"/>
    <property type="match status" value="1"/>
</dbReference>
<dbReference type="InterPro" id="IPR023058">
    <property type="entry name" value="PPIase_PpiC_CS"/>
</dbReference>
<keyword evidence="5 13" id="KW-1133">Transmembrane helix</keyword>